<dbReference type="SUPFAM" id="SSF57302">
    <property type="entry name" value="Snake toxin-like"/>
    <property type="match status" value="1"/>
</dbReference>
<accession>A0ABN7A7K4</accession>
<keyword evidence="3" id="KW-1185">Reference proteome</keyword>
<dbReference type="InterPro" id="IPR045860">
    <property type="entry name" value="Snake_toxin-like_sf"/>
</dbReference>
<feature type="signal peptide" evidence="1">
    <location>
        <begin position="1"/>
        <end position="22"/>
    </location>
</feature>
<dbReference type="CDD" id="cd00117">
    <property type="entry name" value="TFP"/>
    <property type="match status" value="1"/>
</dbReference>
<reference evidence="2 3" key="1">
    <citation type="submission" date="2023-09" db="EMBL/GenBank/DDBJ databases">
        <title>Nesidiocoris tenuis whole genome shotgun sequence.</title>
        <authorList>
            <person name="Shibata T."/>
            <person name="Shimoda M."/>
            <person name="Kobayashi T."/>
            <person name="Uehara T."/>
        </authorList>
    </citation>
    <scope>NUCLEOTIDE SEQUENCE [LARGE SCALE GENOMIC DNA]</scope>
    <source>
        <strain evidence="2 3">Japan</strain>
    </source>
</reference>
<gene>
    <name evidence="2" type="ORF">NTJ_01046</name>
</gene>
<sequence>MSRKKWITPLAVVVTFLAFVASNGKVPTEMPKTRGAKIPKNNLQCYVCDSTVDGERCSNLNIGNKSLLMKKCEQDERTCMVKRFSYTTSTENSTSILRMWSLQRSCTAKCEHGCIVIGERTKLYACTACCNKTGCNTGKGAASMTSSSNPLLTIGLLAVSVAFIGESTLTLTS</sequence>
<dbReference type="Proteomes" id="UP001307889">
    <property type="component" value="Chromosome 1"/>
</dbReference>
<name>A0ABN7A7K4_9HEMI</name>
<evidence type="ECO:0000313" key="3">
    <source>
        <dbReference type="Proteomes" id="UP001307889"/>
    </source>
</evidence>
<feature type="chain" id="PRO_5046021082" description="UPAR/Ly6 domain-containing protein" evidence="1">
    <location>
        <begin position="23"/>
        <end position="173"/>
    </location>
</feature>
<proteinExistence type="predicted"/>
<dbReference type="EMBL" id="AP028909">
    <property type="protein sequence ID" value="BES88241.1"/>
    <property type="molecule type" value="Genomic_DNA"/>
</dbReference>
<protein>
    <recommendedName>
        <fullName evidence="4">UPAR/Ly6 domain-containing protein</fullName>
    </recommendedName>
</protein>
<keyword evidence="1" id="KW-0732">Signal</keyword>
<evidence type="ECO:0000256" key="1">
    <source>
        <dbReference type="SAM" id="SignalP"/>
    </source>
</evidence>
<evidence type="ECO:0008006" key="4">
    <source>
        <dbReference type="Google" id="ProtNLM"/>
    </source>
</evidence>
<organism evidence="2 3">
    <name type="scientific">Nesidiocoris tenuis</name>
    <dbReference type="NCBI Taxonomy" id="355587"/>
    <lineage>
        <taxon>Eukaryota</taxon>
        <taxon>Metazoa</taxon>
        <taxon>Ecdysozoa</taxon>
        <taxon>Arthropoda</taxon>
        <taxon>Hexapoda</taxon>
        <taxon>Insecta</taxon>
        <taxon>Pterygota</taxon>
        <taxon>Neoptera</taxon>
        <taxon>Paraneoptera</taxon>
        <taxon>Hemiptera</taxon>
        <taxon>Heteroptera</taxon>
        <taxon>Panheteroptera</taxon>
        <taxon>Cimicomorpha</taxon>
        <taxon>Miridae</taxon>
        <taxon>Dicyphina</taxon>
        <taxon>Nesidiocoris</taxon>
    </lineage>
</organism>
<evidence type="ECO:0000313" key="2">
    <source>
        <dbReference type="EMBL" id="BES88241.1"/>
    </source>
</evidence>